<reference evidence="3" key="1">
    <citation type="submission" date="2015-12" db="EMBL/GenBank/DDBJ databases">
        <authorList>
            <person name="Lauer A."/>
            <person name="Humrighouse B."/>
            <person name="Loparev V."/>
            <person name="Shewmaker P.L."/>
            <person name="Whitney A.M."/>
            <person name="McLaughlin R.W."/>
        </authorList>
    </citation>
    <scope>NUCLEOTIDE SEQUENCE [LARGE SCALE GENOMIC DNA]</scope>
    <source>
        <strain evidence="3">LMG 26678</strain>
    </source>
</reference>
<proteinExistence type="predicted"/>
<dbReference type="STRING" id="118060.ATZ35_05330"/>
<organism evidence="2 3">
    <name type="scientific">Enterococcus rotai</name>
    <dbReference type="NCBI Taxonomy" id="118060"/>
    <lineage>
        <taxon>Bacteria</taxon>
        <taxon>Bacillati</taxon>
        <taxon>Bacillota</taxon>
        <taxon>Bacilli</taxon>
        <taxon>Lactobacillales</taxon>
        <taxon>Enterococcaceae</taxon>
        <taxon>Enterococcus</taxon>
    </lineage>
</organism>
<evidence type="ECO:0000313" key="3">
    <source>
        <dbReference type="Proteomes" id="UP000067523"/>
    </source>
</evidence>
<gene>
    <name evidence="2" type="ORF">ATZ35_05330</name>
</gene>
<keyword evidence="3" id="KW-1185">Reference proteome</keyword>
<sequence>MEKKKIDGYIETYNSQNTKYFLTTFLSLSFLCIGIPLIFISAMKDTYPHLQSLMWVQVLQYILIGIEIVFFLLIFISYNLKEKKKIFSLILFDFTQWILLLVLLSGMYFGIVIFINDYFSKFLLIFPYLLGVLKVTFDIKKKSSRQEQATNLMGITEKFGAIIFFLIVIIRWVSDFIFPNNGNFSLIAILSPLFIVAALVFYTEYQLERILLFKTILTDQEKFRIESNLSVRDWYGKKSKEYKDIEKNN</sequence>
<feature type="transmembrane region" description="Helical" evidence="1">
    <location>
        <begin position="54"/>
        <end position="76"/>
    </location>
</feature>
<protein>
    <submittedName>
        <fullName evidence="2">Uncharacterized protein</fullName>
    </submittedName>
</protein>
<feature type="transmembrane region" description="Helical" evidence="1">
    <location>
        <begin position="97"/>
        <end position="116"/>
    </location>
</feature>
<dbReference type="RefSeq" id="WP_208929833.1">
    <property type="nucleotide sequence ID" value="NZ_CP013655.1"/>
</dbReference>
<dbReference type="AlphaFoldDB" id="A0A0U2VGJ9"/>
<feature type="transmembrane region" description="Helical" evidence="1">
    <location>
        <begin position="20"/>
        <end position="42"/>
    </location>
</feature>
<accession>A0A0U2VGJ9</accession>
<feature type="transmembrane region" description="Helical" evidence="1">
    <location>
        <begin position="159"/>
        <end position="178"/>
    </location>
</feature>
<keyword evidence="1" id="KW-0812">Transmembrane</keyword>
<dbReference type="Proteomes" id="UP000067523">
    <property type="component" value="Chromosome"/>
</dbReference>
<feature type="transmembrane region" description="Helical" evidence="1">
    <location>
        <begin position="184"/>
        <end position="202"/>
    </location>
</feature>
<name>A0A0U2VGJ9_9ENTE</name>
<keyword evidence="1" id="KW-0472">Membrane</keyword>
<evidence type="ECO:0000256" key="1">
    <source>
        <dbReference type="SAM" id="Phobius"/>
    </source>
</evidence>
<dbReference type="EMBL" id="CP013655">
    <property type="protein sequence ID" value="ALS36603.1"/>
    <property type="molecule type" value="Genomic_DNA"/>
</dbReference>
<dbReference type="KEGG" id="erx:ATZ35_05330"/>
<evidence type="ECO:0000313" key="2">
    <source>
        <dbReference type="EMBL" id="ALS36603.1"/>
    </source>
</evidence>
<keyword evidence="1" id="KW-1133">Transmembrane helix</keyword>